<evidence type="ECO:0000313" key="4">
    <source>
        <dbReference type="EMBL" id="GAA4930540.1"/>
    </source>
</evidence>
<dbReference type="RefSeq" id="WP_345415996.1">
    <property type="nucleotide sequence ID" value="NZ_AP031496.1"/>
</dbReference>
<dbReference type="InterPro" id="IPR036412">
    <property type="entry name" value="HAD-like_sf"/>
</dbReference>
<dbReference type="InterPro" id="IPR051540">
    <property type="entry name" value="S-2-haloacid_dehalogenase"/>
</dbReference>
<dbReference type="Proteomes" id="UP001409585">
    <property type="component" value="Unassembled WGS sequence"/>
</dbReference>
<name>A0AAV3TXI9_9ALTE</name>
<evidence type="ECO:0000256" key="2">
    <source>
        <dbReference type="ARBA" id="ARBA00022801"/>
    </source>
</evidence>
<comment type="caution">
    <text evidence="4">The sequence shown here is derived from an EMBL/GenBank/DDBJ whole genome shotgun (WGS) entry which is preliminary data.</text>
</comment>
<comment type="similarity">
    <text evidence="1 3">Belongs to the HAD-like hydrolase superfamily. S-2-haloalkanoic acid dehalogenase family.</text>
</comment>
<dbReference type="SFLD" id="SFLDS00003">
    <property type="entry name" value="Haloacid_Dehalogenase"/>
    <property type="match status" value="1"/>
</dbReference>
<reference evidence="5" key="1">
    <citation type="journal article" date="2019" name="Int. J. Syst. Evol. Microbiol.">
        <title>The Global Catalogue of Microorganisms (GCM) 10K type strain sequencing project: providing services to taxonomists for standard genome sequencing and annotation.</title>
        <authorList>
            <consortium name="The Broad Institute Genomics Platform"/>
            <consortium name="The Broad Institute Genome Sequencing Center for Infectious Disease"/>
            <person name="Wu L."/>
            <person name="Ma J."/>
        </authorList>
    </citation>
    <scope>NUCLEOTIDE SEQUENCE [LARGE SCALE GENOMIC DNA]</scope>
    <source>
        <strain evidence="5">JCM 19134</strain>
    </source>
</reference>
<dbReference type="Gene3D" id="3.40.50.1000">
    <property type="entry name" value="HAD superfamily/HAD-like"/>
    <property type="match status" value="1"/>
</dbReference>
<protein>
    <recommendedName>
        <fullName evidence="3">(S)-2-haloacid dehalogenase</fullName>
        <ecNumber evidence="3">3.8.1.2</ecNumber>
    </recommendedName>
    <alternativeName>
        <fullName evidence="3">2-haloalkanoic acid dehalogenase</fullName>
    </alternativeName>
    <alternativeName>
        <fullName evidence="3">Halocarboxylic acid halidohydrolase</fullName>
    </alternativeName>
    <alternativeName>
        <fullName evidence="3">L-2-haloacid dehalogenase</fullName>
    </alternativeName>
</protein>
<comment type="catalytic activity">
    <reaction evidence="3">
        <text>an (S)-2-haloacid + H2O = a (2R)-2-hydroxycarboxylate + a halide anion + H(+)</text>
        <dbReference type="Rhea" id="RHEA:11192"/>
        <dbReference type="ChEBI" id="CHEBI:15377"/>
        <dbReference type="ChEBI" id="CHEBI:15378"/>
        <dbReference type="ChEBI" id="CHEBI:16042"/>
        <dbReference type="ChEBI" id="CHEBI:58314"/>
        <dbReference type="ChEBI" id="CHEBI:137405"/>
        <dbReference type="EC" id="3.8.1.2"/>
    </reaction>
</comment>
<dbReference type="Gene3D" id="1.10.150.240">
    <property type="entry name" value="Putative phosphatase, domain 2"/>
    <property type="match status" value="1"/>
</dbReference>
<accession>A0AAV3TXI9</accession>
<sequence length="224" mass="25081">MTYTLAFDVYGTLIDTQGVTNKLHSYLGDLAAQFAQQWRDKQLEYAFRRGLMEDYVNFSDCIQQALEYTCQHFDVYLSTEQKNVLLECYLSLPAFEDVAPGLSALAETNHQLFAFSNGTTEAVESLLSHSELDSFFSEIVTVETTKTFKPSPKVYQHLLHTTQSSADATWLVSSNPFDIIGAASQGLQTAWIKRSEKAVFDPWGVEPTLIVENIVALSEALAQQ</sequence>
<comment type="function">
    <text evidence="3">Catalyzes the hydrolytic dehalogenation of small (S)-2-haloalkanoic acids to yield the corresponding (R)-2-hydroxyalkanoic acids.</text>
</comment>
<dbReference type="InterPro" id="IPR023214">
    <property type="entry name" value="HAD_sf"/>
</dbReference>
<dbReference type="EMBL" id="BAABLX010000003">
    <property type="protein sequence ID" value="GAA4930540.1"/>
    <property type="molecule type" value="Genomic_DNA"/>
</dbReference>
<dbReference type="NCBIfam" id="TIGR01428">
    <property type="entry name" value="HAD_type_II"/>
    <property type="match status" value="1"/>
</dbReference>
<dbReference type="Pfam" id="PF13419">
    <property type="entry name" value="HAD_2"/>
    <property type="match status" value="1"/>
</dbReference>
<proteinExistence type="inferred from homology"/>
<dbReference type="EC" id="3.8.1.2" evidence="3"/>
<dbReference type="InterPro" id="IPR023198">
    <property type="entry name" value="PGP-like_dom2"/>
</dbReference>
<dbReference type="PANTHER" id="PTHR43316">
    <property type="entry name" value="HYDROLASE, HALOACID DELAHOGENASE-RELATED"/>
    <property type="match status" value="1"/>
</dbReference>
<keyword evidence="2 3" id="KW-0378">Hydrolase</keyword>
<dbReference type="AlphaFoldDB" id="A0AAV3TXI9"/>
<dbReference type="SFLD" id="SFLDG01129">
    <property type="entry name" value="C1.5:_HAD__Beta-PGM__Phosphata"/>
    <property type="match status" value="1"/>
</dbReference>
<dbReference type="CDD" id="cd02588">
    <property type="entry name" value="HAD_L2-DEX"/>
    <property type="match status" value="1"/>
</dbReference>
<evidence type="ECO:0000256" key="1">
    <source>
        <dbReference type="ARBA" id="ARBA00008106"/>
    </source>
</evidence>
<dbReference type="InterPro" id="IPR041492">
    <property type="entry name" value="HAD_2"/>
</dbReference>
<evidence type="ECO:0000256" key="3">
    <source>
        <dbReference type="RuleBase" id="RU368077"/>
    </source>
</evidence>
<dbReference type="PANTHER" id="PTHR43316:SF3">
    <property type="entry name" value="HALOACID DEHALOGENASE, TYPE II (AFU_ORTHOLOGUE AFUA_2G07750)-RELATED"/>
    <property type="match status" value="1"/>
</dbReference>
<dbReference type="GO" id="GO:0018784">
    <property type="term" value="F:(S)-2-haloacid dehalogenase activity"/>
    <property type="evidence" value="ECO:0007669"/>
    <property type="project" value="UniProtKB-UniRule"/>
</dbReference>
<dbReference type="NCBIfam" id="TIGR01493">
    <property type="entry name" value="HAD-SF-IA-v2"/>
    <property type="match status" value="1"/>
</dbReference>
<dbReference type="InterPro" id="IPR006328">
    <property type="entry name" value="2-HAD"/>
</dbReference>
<keyword evidence="5" id="KW-1185">Reference proteome</keyword>
<dbReference type="InterPro" id="IPR006439">
    <property type="entry name" value="HAD-SF_hydro_IA"/>
</dbReference>
<gene>
    <name evidence="4" type="ORF">GCM10025791_03050</name>
</gene>
<organism evidence="4 5">
    <name type="scientific">Halioxenophilus aromaticivorans</name>
    <dbReference type="NCBI Taxonomy" id="1306992"/>
    <lineage>
        <taxon>Bacteria</taxon>
        <taxon>Pseudomonadati</taxon>
        <taxon>Pseudomonadota</taxon>
        <taxon>Gammaproteobacteria</taxon>
        <taxon>Alteromonadales</taxon>
        <taxon>Alteromonadaceae</taxon>
        <taxon>Halioxenophilus</taxon>
    </lineage>
</organism>
<dbReference type="PRINTS" id="PR00413">
    <property type="entry name" value="HADHALOGNASE"/>
</dbReference>
<evidence type="ECO:0000313" key="5">
    <source>
        <dbReference type="Proteomes" id="UP001409585"/>
    </source>
</evidence>
<dbReference type="SUPFAM" id="SSF56784">
    <property type="entry name" value="HAD-like"/>
    <property type="match status" value="1"/>
</dbReference>